<dbReference type="RefSeq" id="XP_062711056.1">
    <property type="nucleotide sequence ID" value="XM_062855072.1"/>
</dbReference>
<name>A0ABM1YXW0_AEDAL</name>
<feature type="compositionally biased region" description="Basic and acidic residues" evidence="1">
    <location>
        <begin position="1"/>
        <end position="18"/>
    </location>
</feature>
<dbReference type="Proteomes" id="UP000069940">
    <property type="component" value="Unassembled WGS sequence"/>
</dbReference>
<feature type="region of interest" description="Disordered" evidence="1">
    <location>
        <begin position="320"/>
        <end position="357"/>
    </location>
</feature>
<dbReference type="EnsemblMetazoa" id="AALFPA23_013120.R18930">
    <property type="protein sequence ID" value="AALFPA23_013120.P18930"/>
    <property type="gene ID" value="AALFPA23_013120"/>
</dbReference>
<proteinExistence type="predicted"/>
<organism evidence="2 3">
    <name type="scientific">Aedes albopictus</name>
    <name type="common">Asian tiger mosquito</name>
    <name type="synonym">Stegomyia albopicta</name>
    <dbReference type="NCBI Taxonomy" id="7160"/>
    <lineage>
        <taxon>Eukaryota</taxon>
        <taxon>Metazoa</taxon>
        <taxon>Ecdysozoa</taxon>
        <taxon>Arthropoda</taxon>
        <taxon>Hexapoda</taxon>
        <taxon>Insecta</taxon>
        <taxon>Pterygota</taxon>
        <taxon>Neoptera</taxon>
        <taxon>Endopterygota</taxon>
        <taxon>Diptera</taxon>
        <taxon>Nematocera</taxon>
        <taxon>Culicoidea</taxon>
        <taxon>Culicidae</taxon>
        <taxon>Culicinae</taxon>
        <taxon>Aedini</taxon>
        <taxon>Aedes</taxon>
        <taxon>Stegomyia</taxon>
    </lineage>
</organism>
<keyword evidence="3" id="KW-1185">Reference proteome</keyword>
<evidence type="ECO:0000256" key="1">
    <source>
        <dbReference type="SAM" id="MobiDB-lite"/>
    </source>
</evidence>
<feature type="region of interest" description="Disordered" evidence="1">
    <location>
        <begin position="1"/>
        <end position="49"/>
    </location>
</feature>
<feature type="compositionally biased region" description="Polar residues" evidence="1">
    <location>
        <begin position="327"/>
        <end position="345"/>
    </location>
</feature>
<accession>A0ABM1YXW0</accession>
<feature type="compositionally biased region" description="Basic and acidic residues" evidence="1">
    <location>
        <begin position="33"/>
        <end position="49"/>
    </location>
</feature>
<evidence type="ECO:0000313" key="2">
    <source>
        <dbReference type="EnsemblMetazoa" id="AALFPA23_013120.P18930"/>
    </source>
</evidence>
<sequence length="383" mass="44013">MVHKKEMAGKKQMEKMNVDENQGIELEMNDGIGEEKKRNTKKDPKTNKYATRDNWIKNTTNTVFFLERINQADKPMHAMEVAKMLHNIGIKNYKELKFAGQGRYRVSFNRPKEAEDLINSRLLTEEFKYRVYVPNMLKESVGVVRNVAPSLSEEEILNNIQTAGKKKVVKVERISRMRDGVLIPTYSIKIFVEGQELPESVAIYGVCEMVEAYIFPIKMCKKCWRYGHRVNACKSAKGRCENCGSEQDGQGQDCVNPCINPTNCIQCKQTHKVTDRNCPERIRQDKIRYVMANERLTFMEASNKFPKSNQAQHRLDSLTEFPPMIGNDSNNARQNTRPQTSQTGTVKKPGNQLKQPPIEQTNFSNIISKITAIQKSILKHDQF</sequence>
<reference evidence="3" key="1">
    <citation type="journal article" date="2015" name="Proc. Natl. Acad. Sci. U.S.A.">
        <title>Genome sequence of the Asian Tiger mosquito, Aedes albopictus, reveals insights into its biology, genetics, and evolution.</title>
        <authorList>
            <person name="Chen X.G."/>
            <person name="Jiang X."/>
            <person name="Gu J."/>
            <person name="Xu M."/>
            <person name="Wu Y."/>
            <person name="Deng Y."/>
            <person name="Zhang C."/>
            <person name="Bonizzoni M."/>
            <person name="Dermauw W."/>
            <person name="Vontas J."/>
            <person name="Armbruster P."/>
            <person name="Huang X."/>
            <person name="Yang Y."/>
            <person name="Zhang H."/>
            <person name="He W."/>
            <person name="Peng H."/>
            <person name="Liu Y."/>
            <person name="Wu K."/>
            <person name="Chen J."/>
            <person name="Lirakis M."/>
            <person name="Topalis P."/>
            <person name="Van Leeuwen T."/>
            <person name="Hall A.B."/>
            <person name="Jiang X."/>
            <person name="Thorpe C."/>
            <person name="Mueller R.L."/>
            <person name="Sun C."/>
            <person name="Waterhouse R.M."/>
            <person name="Yan G."/>
            <person name="Tu Z.J."/>
            <person name="Fang X."/>
            <person name="James A.A."/>
        </authorList>
    </citation>
    <scope>NUCLEOTIDE SEQUENCE [LARGE SCALE GENOMIC DNA]</scope>
    <source>
        <strain evidence="3">Foshan</strain>
    </source>
</reference>
<dbReference type="GeneID" id="134289072"/>
<protein>
    <submittedName>
        <fullName evidence="2">Uncharacterized protein</fullName>
    </submittedName>
</protein>
<reference evidence="2" key="2">
    <citation type="submission" date="2025-05" db="UniProtKB">
        <authorList>
            <consortium name="EnsemblMetazoa"/>
        </authorList>
    </citation>
    <scope>IDENTIFICATION</scope>
    <source>
        <strain evidence="2">Foshan</strain>
    </source>
</reference>
<evidence type="ECO:0000313" key="3">
    <source>
        <dbReference type="Proteomes" id="UP000069940"/>
    </source>
</evidence>